<name>W7YEV7_9BACT</name>
<evidence type="ECO:0000313" key="4">
    <source>
        <dbReference type="Proteomes" id="UP000019402"/>
    </source>
</evidence>
<organism evidence="3 4">
    <name type="scientific">Saccharicrinis fermentans DSM 9555 = JCM 21142</name>
    <dbReference type="NCBI Taxonomy" id="869213"/>
    <lineage>
        <taxon>Bacteria</taxon>
        <taxon>Pseudomonadati</taxon>
        <taxon>Bacteroidota</taxon>
        <taxon>Bacteroidia</taxon>
        <taxon>Marinilabiliales</taxon>
        <taxon>Marinilabiliaceae</taxon>
        <taxon>Saccharicrinis</taxon>
    </lineage>
</organism>
<dbReference type="eggNOG" id="COG1044">
    <property type="taxonomic scope" value="Bacteria"/>
</dbReference>
<dbReference type="AlphaFoldDB" id="W7YEV7"/>
<feature type="chain" id="PRO_5004904196" evidence="2">
    <location>
        <begin position="19"/>
        <end position="356"/>
    </location>
</feature>
<feature type="coiled-coil region" evidence="1">
    <location>
        <begin position="329"/>
        <end position="356"/>
    </location>
</feature>
<gene>
    <name evidence="3" type="ORF">JCM21142_134770</name>
</gene>
<keyword evidence="4" id="KW-1185">Reference proteome</keyword>
<proteinExistence type="predicted"/>
<protein>
    <submittedName>
        <fullName evidence="3">Uncharacterized protein</fullName>
    </submittedName>
</protein>
<dbReference type="EMBL" id="BAMD01000211">
    <property type="protein sequence ID" value="GAF06003.1"/>
    <property type="molecule type" value="Genomic_DNA"/>
</dbReference>
<reference evidence="3 4" key="1">
    <citation type="journal article" date="2014" name="Genome Announc.">
        <title>Draft Genome Sequence of Cytophaga fermentans JCM 21142T, a Facultative Anaerobe Isolated from Marine Mud.</title>
        <authorList>
            <person name="Starns D."/>
            <person name="Oshima K."/>
            <person name="Suda W."/>
            <person name="Iino T."/>
            <person name="Yuki M."/>
            <person name="Inoue J."/>
            <person name="Kitamura K."/>
            <person name="Iida T."/>
            <person name="Darby A."/>
            <person name="Hattori M."/>
            <person name="Ohkuma M."/>
        </authorList>
    </citation>
    <scope>NUCLEOTIDE SEQUENCE [LARGE SCALE GENOMIC DNA]</scope>
    <source>
        <strain evidence="3 4">JCM 21142</strain>
    </source>
</reference>
<dbReference type="OrthoDB" id="769954at2"/>
<evidence type="ECO:0000313" key="3">
    <source>
        <dbReference type="EMBL" id="GAF06003.1"/>
    </source>
</evidence>
<evidence type="ECO:0000256" key="1">
    <source>
        <dbReference type="SAM" id="Coils"/>
    </source>
</evidence>
<sequence>MRKITLFLILIWSKSLIAQDIPLNSNYSILGNSGSNATQLLYWNGSNVYYGRKLPGMIGVKSHFFRINGETKLMINELGKVGIGTIEPDMALSIDGGIGLFRNNQFPTDYSLGFLKYEDGLILGNSSSSDPIRFQTNSVDRFYISNSGNIGIGTSTPKGNLQFEGQAQRLIFSTDISQQENSARIEFWETNSGIEISENAQFSIQYDGLNDALRFKGKSGSLVDNDFMIIKRNGQVGIGTELDNLGNHKLAVEGSIGAREIKVESSGWSDFVFNNDYELKSLEETEQFILKNNHLPDIPNEKEVEEEGINLGQMDAKLLQKIEELTLYLIEQNKLNNAQQKKIEQLEMKIIFLEKK</sequence>
<dbReference type="RefSeq" id="WP_052522401.1">
    <property type="nucleotide sequence ID" value="NZ_BAMD01000211.1"/>
</dbReference>
<comment type="caution">
    <text evidence="3">The sequence shown here is derived from an EMBL/GenBank/DDBJ whole genome shotgun (WGS) entry which is preliminary data.</text>
</comment>
<evidence type="ECO:0000256" key="2">
    <source>
        <dbReference type="SAM" id="SignalP"/>
    </source>
</evidence>
<feature type="signal peptide" evidence="2">
    <location>
        <begin position="1"/>
        <end position="18"/>
    </location>
</feature>
<accession>W7YEV7</accession>
<keyword evidence="2" id="KW-0732">Signal</keyword>
<dbReference type="Proteomes" id="UP000019402">
    <property type="component" value="Unassembled WGS sequence"/>
</dbReference>
<keyword evidence="1" id="KW-0175">Coiled coil</keyword>